<accession>A0A6A5SL11</accession>
<gene>
    <name evidence="2" type="ORF">EJ02DRAFT_456025</name>
</gene>
<evidence type="ECO:0000313" key="3">
    <source>
        <dbReference type="Proteomes" id="UP000800038"/>
    </source>
</evidence>
<evidence type="ECO:0000256" key="1">
    <source>
        <dbReference type="SAM" id="SignalP"/>
    </source>
</evidence>
<reference evidence="2" key="1">
    <citation type="journal article" date="2020" name="Stud. Mycol.">
        <title>101 Dothideomycetes genomes: a test case for predicting lifestyles and emergence of pathogens.</title>
        <authorList>
            <person name="Haridas S."/>
            <person name="Albert R."/>
            <person name="Binder M."/>
            <person name="Bloem J."/>
            <person name="Labutti K."/>
            <person name="Salamov A."/>
            <person name="Andreopoulos B."/>
            <person name="Baker S."/>
            <person name="Barry K."/>
            <person name="Bills G."/>
            <person name="Bluhm B."/>
            <person name="Cannon C."/>
            <person name="Castanera R."/>
            <person name="Culley D."/>
            <person name="Daum C."/>
            <person name="Ezra D."/>
            <person name="Gonzalez J."/>
            <person name="Henrissat B."/>
            <person name="Kuo A."/>
            <person name="Liang C."/>
            <person name="Lipzen A."/>
            <person name="Lutzoni F."/>
            <person name="Magnuson J."/>
            <person name="Mondo S."/>
            <person name="Nolan M."/>
            <person name="Ohm R."/>
            <person name="Pangilinan J."/>
            <person name="Park H.-J."/>
            <person name="Ramirez L."/>
            <person name="Alfaro M."/>
            <person name="Sun H."/>
            <person name="Tritt A."/>
            <person name="Yoshinaga Y."/>
            <person name="Zwiers L.-H."/>
            <person name="Turgeon B."/>
            <person name="Goodwin S."/>
            <person name="Spatafora J."/>
            <person name="Crous P."/>
            <person name="Grigoriev I."/>
        </authorList>
    </citation>
    <scope>NUCLEOTIDE SEQUENCE</scope>
    <source>
        <strain evidence="2">CBS 161.51</strain>
    </source>
</reference>
<dbReference type="AlphaFoldDB" id="A0A6A5SL11"/>
<dbReference type="Proteomes" id="UP000800038">
    <property type="component" value="Unassembled WGS sequence"/>
</dbReference>
<sequence length="73" mass="7970">MPARLVVTSALRVALGAAAARIFTAPSIMVGWKQAQPHNTLINMRMKYDALGSRKPRLAQAGLHEETTHCESK</sequence>
<protein>
    <recommendedName>
        <fullName evidence="4">Secreted protein</fullName>
    </recommendedName>
</protein>
<organism evidence="2 3">
    <name type="scientific">Clathrospora elynae</name>
    <dbReference type="NCBI Taxonomy" id="706981"/>
    <lineage>
        <taxon>Eukaryota</taxon>
        <taxon>Fungi</taxon>
        <taxon>Dikarya</taxon>
        <taxon>Ascomycota</taxon>
        <taxon>Pezizomycotina</taxon>
        <taxon>Dothideomycetes</taxon>
        <taxon>Pleosporomycetidae</taxon>
        <taxon>Pleosporales</taxon>
        <taxon>Diademaceae</taxon>
        <taxon>Clathrospora</taxon>
    </lineage>
</organism>
<name>A0A6A5SL11_9PLEO</name>
<dbReference type="EMBL" id="ML976062">
    <property type="protein sequence ID" value="KAF1940512.1"/>
    <property type="molecule type" value="Genomic_DNA"/>
</dbReference>
<feature type="signal peptide" evidence="1">
    <location>
        <begin position="1"/>
        <end position="19"/>
    </location>
</feature>
<keyword evidence="1" id="KW-0732">Signal</keyword>
<evidence type="ECO:0008006" key="4">
    <source>
        <dbReference type="Google" id="ProtNLM"/>
    </source>
</evidence>
<keyword evidence="3" id="KW-1185">Reference proteome</keyword>
<proteinExistence type="predicted"/>
<feature type="chain" id="PRO_5025543678" description="Secreted protein" evidence="1">
    <location>
        <begin position="20"/>
        <end position="73"/>
    </location>
</feature>
<evidence type="ECO:0000313" key="2">
    <source>
        <dbReference type="EMBL" id="KAF1940512.1"/>
    </source>
</evidence>